<dbReference type="InterPro" id="IPR002931">
    <property type="entry name" value="Transglutaminase-like"/>
</dbReference>
<evidence type="ECO:0000256" key="2">
    <source>
        <dbReference type="SAM" id="Phobius"/>
    </source>
</evidence>
<feature type="domain" description="Transglutaminase-like" evidence="3">
    <location>
        <begin position="471"/>
        <end position="545"/>
    </location>
</feature>
<dbReference type="SUPFAM" id="SSF54001">
    <property type="entry name" value="Cysteine proteinases"/>
    <property type="match status" value="1"/>
</dbReference>
<keyword evidence="5" id="KW-1185">Reference proteome</keyword>
<dbReference type="Proteomes" id="UP001596142">
    <property type="component" value="Unassembled WGS sequence"/>
</dbReference>
<organism evidence="4 5">
    <name type="scientific">Thalassorhabdus alkalitolerans</name>
    <dbReference type="NCBI Taxonomy" id="2282697"/>
    <lineage>
        <taxon>Bacteria</taxon>
        <taxon>Bacillati</taxon>
        <taxon>Bacillota</taxon>
        <taxon>Bacilli</taxon>
        <taxon>Bacillales</taxon>
        <taxon>Bacillaceae</taxon>
        <taxon>Thalassorhabdus</taxon>
    </lineage>
</organism>
<feature type="transmembrane region" description="Helical" evidence="2">
    <location>
        <begin position="115"/>
        <end position="136"/>
    </location>
</feature>
<accession>A0ABW0YNZ3</accession>
<feature type="transmembrane region" description="Helical" evidence="2">
    <location>
        <begin position="37"/>
        <end position="56"/>
    </location>
</feature>
<protein>
    <submittedName>
        <fullName evidence="4">DUF3488 and DUF4129 domain-containing transglutaminase family protein</fullName>
    </submittedName>
</protein>
<dbReference type="InterPro" id="IPR038765">
    <property type="entry name" value="Papain-like_cys_pep_sf"/>
</dbReference>
<feature type="transmembrane region" description="Helical" evidence="2">
    <location>
        <begin position="605"/>
        <end position="625"/>
    </location>
</feature>
<evidence type="ECO:0000313" key="4">
    <source>
        <dbReference type="EMBL" id="MFC5713881.1"/>
    </source>
</evidence>
<feature type="compositionally biased region" description="Acidic residues" evidence="1">
    <location>
        <begin position="564"/>
        <end position="594"/>
    </location>
</feature>
<dbReference type="PANTHER" id="PTHR42736">
    <property type="entry name" value="PROTEIN-GLUTAMINE GAMMA-GLUTAMYLTRANSFERASE"/>
    <property type="match status" value="1"/>
</dbReference>
<name>A0ABW0YNZ3_9BACI</name>
<reference evidence="5" key="1">
    <citation type="journal article" date="2019" name="Int. J. Syst. Evol. Microbiol.">
        <title>The Global Catalogue of Microorganisms (GCM) 10K type strain sequencing project: providing services to taxonomists for standard genome sequencing and annotation.</title>
        <authorList>
            <consortium name="The Broad Institute Genomics Platform"/>
            <consortium name="The Broad Institute Genome Sequencing Center for Infectious Disease"/>
            <person name="Wu L."/>
            <person name="Ma J."/>
        </authorList>
    </citation>
    <scope>NUCLEOTIDE SEQUENCE [LARGE SCALE GENOMIC DNA]</scope>
    <source>
        <strain evidence="5">CECT 7184</strain>
    </source>
</reference>
<keyword evidence="2" id="KW-0472">Membrane</keyword>
<dbReference type="Pfam" id="PF11992">
    <property type="entry name" value="TgpA_N"/>
    <property type="match status" value="1"/>
</dbReference>
<sequence>MRRLVGSLRTPRHFFVYMLGFLLLTEWLMPLPAVSDTGFISLYVGATALFFMLTFFRIPWWALIPLMGIIIMYGLHLIFFPYTFMSGTWWQFFLSDIGANLSLIAGGEWFFLTEMFRSLLFFILMAIMSYLIYFWVIYVRRIFFFFVVTVTYIAVMDTFLPYDGTFSILRVFFIGFLLLAVLQWDRVTGEFPGRVKSSLWVKWTSLALVLLFVAGSVGIAAPKEEPQWEDPMPFLQNQSGVNPGGSGETVEGTQRIGYGDNDERLGGGFEMDESPVFRAWAERGHYWRGESKNVYTGHGWDADTPEERAPQSMHYEEGISVEELDTTIEFAEGRSYGLLFYPGELRDVNVPGADVTPSVDRHTGQAEVHSEGSHLESSPYEVSYSYPQFPIERMRENASSDPDDIEHYYLQLPDELPERVADLAEELTSGHDNRYDKARAVESYLNSSEFTYETEDIAVPEEGQDYVDQFLFETQEGYCDNFSTSMAVLLRSVDIPTRWVKGFTRGEEVEYTAEGSLYEITNANAHSWVEVYFPDVGWVPFEPTRGFSSSFDYIFEETGFQDEDWEAEQTDPSEADVEEEQEEGAAEEEEEEEAGAASVEGSIPWWVFALLAVLALTAFIFRHLVMKQVTLLRYKKVETSEAASFMKAFESLLWLLGFNGMKRENGETLREFAGRVDEAYGTKEMSLLTSYYEKIYYGNKTTGPADWSSEKDVWAGLVKRIEP</sequence>
<evidence type="ECO:0000259" key="3">
    <source>
        <dbReference type="SMART" id="SM00460"/>
    </source>
</evidence>
<feature type="transmembrane region" description="Helical" evidence="2">
    <location>
        <begin position="168"/>
        <end position="187"/>
    </location>
</feature>
<dbReference type="InterPro" id="IPR052901">
    <property type="entry name" value="Bact_TGase-like"/>
</dbReference>
<feature type="transmembrane region" description="Helical" evidence="2">
    <location>
        <begin position="12"/>
        <end position="31"/>
    </location>
</feature>
<dbReference type="InterPro" id="IPR021878">
    <property type="entry name" value="TgpA_N"/>
</dbReference>
<dbReference type="RefSeq" id="WP_385942215.1">
    <property type="nucleotide sequence ID" value="NZ_JBHSOZ010000008.1"/>
</dbReference>
<dbReference type="EMBL" id="JBHSOZ010000008">
    <property type="protein sequence ID" value="MFC5713881.1"/>
    <property type="molecule type" value="Genomic_DNA"/>
</dbReference>
<comment type="caution">
    <text evidence="4">The sequence shown here is derived from an EMBL/GenBank/DDBJ whole genome shotgun (WGS) entry which is preliminary data.</text>
</comment>
<dbReference type="SMART" id="SM00460">
    <property type="entry name" value="TGc"/>
    <property type="match status" value="1"/>
</dbReference>
<feature type="transmembrane region" description="Helical" evidence="2">
    <location>
        <begin position="63"/>
        <end position="84"/>
    </location>
</feature>
<keyword evidence="2" id="KW-0812">Transmembrane</keyword>
<dbReference type="PANTHER" id="PTHR42736:SF1">
    <property type="entry name" value="PROTEIN-GLUTAMINE GAMMA-GLUTAMYLTRANSFERASE"/>
    <property type="match status" value="1"/>
</dbReference>
<feature type="transmembrane region" description="Helical" evidence="2">
    <location>
        <begin position="143"/>
        <end position="162"/>
    </location>
</feature>
<proteinExistence type="predicted"/>
<feature type="region of interest" description="Disordered" evidence="1">
    <location>
        <begin position="564"/>
        <end position="597"/>
    </location>
</feature>
<feature type="region of interest" description="Disordered" evidence="1">
    <location>
        <begin position="243"/>
        <end position="264"/>
    </location>
</feature>
<gene>
    <name evidence="4" type="ORF">ACFPU1_14010</name>
</gene>
<feature type="transmembrane region" description="Helical" evidence="2">
    <location>
        <begin position="199"/>
        <end position="221"/>
    </location>
</feature>
<evidence type="ECO:0000313" key="5">
    <source>
        <dbReference type="Proteomes" id="UP001596142"/>
    </source>
</evidence>
<dbReference type="Pfam" id="PF01841">
    <property type="entry name" value="Transglut_core"/>
    <property type="match status" value="1"/>
</dbReference>
<keyword evidence="2" id="KW-1133">Transmembrane helix</keyword>
<dbReference type="Gene3D" id="3.10.620.30">
    <property type="match status" value="1"/>
</dbReference>
<evidence type="ECO:0000256" key="1">
    <source>
        <dbReference type="SAM" id="MobiDB-lite"/>
    </source>
</evidence>